<accession>A0ABS8W3V8</accession>
<protein>
    <submittedName>
        <fullName evidence="1">Uncharacterized protein</fullName>
    </submittedName>
</protein>
<organism evidence="1 2">
    <name type="scientific">Datura stramonium</name>
    <name type="common">Jimsonweed</name>
    <name type="synonym">Common thornapple</name>
    <dbReference type="NCBI Taxonomy" id="4076"/>
    <lineage>
        <taxon>Eukaryota</taxon>
        <taxon>Viridiplantae</taxon>
        <taxon>Streptophyta</taxon>
        <taxon>Embryophyta</taxon>
        <taxon>Tracheophyta</taxon>
        <taxon>Spermatophyta</taxon>
        <taxon>Magnoliopsida</taxon>
        <taxon>eudicotyledons</taxon>
        <taxon>Gunneridae</taxon>
        <taxon>Pentapetalae</taxon>
        <taxon>asterids</taxon>
        <taxon>lamiids</taxon>
        <taxon>Solanales</taxon>
        <taxon>Solanaceae</taxon>
        <taxon>Solanoideae</taxon>
        <taxon>Datureae</taxon>
        <taxon>Datura</taxon>
    </lineage>
</organism>
<dbReference type="Proteomes" id="UP000823775">
    <property type="component" value="Unassembled WGS sequence"/>
</dbReference>
<evidence type="ECO:0000313" key="2">
    <source>
        <dbReference type="Proteomes" id="UP000823775"/>
    </source>
</evidence>
<reference evidence="1 2" key="1">
    <citation type="journal article" date="2021" name="BMC Genomics">
        <title>Datura genome reveals duplications of psychoactive alkaloid biosynthetic genes and high mutation rate following tissue culture.</title>
        <authorList>
            <person name="Rajewski A."/>
            <person name="Carter-House D."/>
            <person name="Stajich J."/>
            <person name="Litt A."/>
        </authorList>
    </citation>
    <scope>NUCLEOTIDE SEQUENCE [LARGE SCALE GENOMIC DNA]</scope>
    <source>
        <strain evidence="1">AR-01</strain>
    </source>
</reference>
<proteinExistence type="predicted"/>
<gene>
    <name evidence="1" type="ORF">HAX54_043971</name>
</gene>
<dbReference type="EMBL" id="JACEIK010006656">
    <property type="protein sequence ID" value="MCE2056053.1"/>
    <property type="molecule type" value="Genomic_DNA"/>
</dbReference>
<keyword evidence="2" id="KW-1185">Reference proteome</keyword>
<sequence length="123" mass="13940">MGSKQIMGAGECPLVAVKAVVHCPQAPQKWFSATRLCIRVAGQGTMEQESRSTSLSLERQEEAELKLIERRNCKRVEDAIKRKVDGLNTEEIKLEIRRKRVEEGRKKQLNEVAAQQKEGICSY</sequence>
<evidence type="ECO:0000313" key="1">
    <source>
        <dbReference type="EMBL" id="MCE2056053.1"/>
    </source>
</evidence>
<name>A0ABS8W3V8_DATST</name>
<comment type="caution">
    <text evidence="1">The sequence shown here is derived from an EMBL/GenBank/DDBJ whole genome shotgun (WGS) entry which is preliminary data.</text>
</comment>